<comment type="caution">
    <text evidence="3">The sequence shown here is derived from an EMBL/GenBank/DDBJ whole genome shotgun (WGS) entry which is preliminary data.</text>
</comment>
<evidence type="ECO:0000313" key="3">
    <source>
        <dbReference type="EMBL" id="MDL4841651.1"/>
    </source>
</evidence>
<dbReference type="PANTHER" id="PTHR40068:SF1">
    <property type="entry name" value="TRANSCRIPTION REPRESSOR NIAR-RELATED"/>
    <property type="match status" value="1"/>
</dbReference>
<dbReference type="InterPro" id="IPR004173">
    <property type="entry name" value="3H_domain"/>
</dbReference>
<dbReference type="Proteomes" id="UP001235343">
    <property type="component" value="Unassembled WGS sequence"/>
</dbReference>
<accession>A0ABT7L750</accession>
<dbReference type="Gene3D" id="1.10.10.10">
    <property type="entry name" value="Winged helix-like DNA-binding domain superfamily/Winged helix DNA-binding domain"/>
    <property type="match status" value="1"/>
</dbReference>
<dbReference type="InterPro" id="IPR026043">
    <property type="entry name" value="NadR"/>
</dbReference>
<dbReference type="InterPro" id="IPR036390">
    <property type="entry name" value="WH_DNA-bd_sf"/>
</dbReference>
<dbReference type="RefSeq" id="WP_285932937.1">
    <property type="nucleotide sequence ID" value="NZ_JASTZU010000042.1"/>
</dbReference>
<feature type="domain" description="Helix-turn-helix type 11" evidence="2">
    <location>
        <begin position="12"/>
        <end position="64"/>
    </location>
</feature>
<dbReference type="SUPFAM" id="SSF46785">
    <property type="entry name" value="Winged helix' DNA-binding domain"/>
    <property type="match status" value="1"/>
</dbReference>
<protein>
    <submittedName>
        <fullName evidence="3">Transcription repressor NadR</fullName>
    </submittedName>
</protein>
<sequence length="178" mass="20349">MTDSKKLLGKNRRSLILQWLKENNRPMTGSDLANKTNVSRQVIVQDISLLKATNEPIIATSQGYLYLKKSNKELFQKVVACKHTPEQTKKELYLIVDQGVTVKNVFIEHPVYGDLEASIMVSNRNEVDQFIQRVEETKAPYLLQLTDGIHLHTLEADKEEKLELAFKVLKEEGIIIKS</sequence>
<name>A0ABT7L750_9BACI</name>
<dbReference type="Pfam" id="PF08279">
    <property type="entry name" value="HTH_11"/>
    <property type="match status" value="1"/>
</dbReference>
<evidence type="ECO:0000259" key="1">
    <source>
        <dbReference type="Pfam" id="PF02829"/>
    </source>
</evidence>
<dbReference type="InterPro" id="IPR035922">
    <property type="entry name" value="3H_dom_sf"/>
</dbReference>
<organism evidence="3 4">
    <name type="scientific">Aquibacillus rhizosphaerae</name>
    <dbReference type="NCBI Taxonomy" id="3051431"/>
    <lineage>
        <taxon>Bacteria</taxon>
        <taxon>Bacillati</taxon>
        <taxon>Bacillota</taxon>
        <taxon>Bacilli</taxon>
        <taxon>Bacillales</taxon>
        <taxon>Bacillaceae</taxon>
        <taxon>Aquibacillus</taxon>
    </lineage>
</organism>
<feature type="domain" description="3H" evidence="1">
    <location>
        <begin position="79"/>
        <end position="174"/>
    </location>
</feature>
<keyword evidence="4" id="KW-1185">Reference proteome</keyword>
<evidence type="ECO:0000313" key="4">
    <source>
        <dbReference type="Proteomes" id="UP001235343"/>
    </source>
</evidence>
<dbReference type="InterPro" id="IPR013196">
    <property type="entry name" value="HTH_11"/>
</dbReference>
<dbReference type="PIRSF" id="PIRSF037847">
    <property type="entry name" value="NiaR"/>
    <property type="match status" value="1"/>
</dbReference>
<dbReference type="Pfam" id="PF02829">
    <property type="entry name" value="3H"/>
    <property type="match status" value="1"/>
</dbReference>
<dbReference type="InterPro" id="IPR036388">
    <property type="entry name" value="WH-like_DNA-bd_sf"/>
</dbReference>
<proteinExistence type="predicted"/>
<dbReference type="EMBL" id="JASTZU010000042">
    <property type="protein sequence ID" value="MDL4841651.1"/>
    <property type="molecule type" value="Genomic_DNA"/>
</dbReference>
<reference evidence="3 4" key="1">
    <citation type="submission" date="2023-06" db="EMBL/GenBank/DDBJ databases">
        <title>Aquibacillus rhizosphaerae LR5S19.</title>
        <authorList>
            <person name="Sun J.-Q."/>
        </authorList>
    </citation>
    <scope>NUCLEOTIDE SEQUENCE [LARGE SCALE GENOMIC DNA]</scope>
    <source>
        <strain evidence="3 4">LR5S19</strain>
    </source>
</reference>
<dbReference type="Gene3D" id="3.30.1340.20">
    <property type="entry name" value="3H domain"/>
    <property type="match status" value="1"/>
</dbReference>
<gene>
    <name evidence="3" type="ORF">QQS35_14515</name>
</gene>
<evidence type="ECO:0000259" key="2">
    <source>
        <dbReference type="Pfam" id="PF08279"/>
    </source>
</evidence>
<dbReference type="SUPFAM" id="SSF75500">
    <property type="entry name" value="Putative transcriptional regulator TM1602, C-terminal domain"/>
    <property type="match status" value="1"/>
</dbReference>
<dbReference type="PANTHER" id="PTHR40068">
    <property type="entry name" value="TRANSCRIPTION REPRESSOR NIAR-RELATED"/>
    <property type="match status" value="1"/>
</dbReference>